<dbReference type="Proteomes" id="UP001059041">
    <property type="component" value="Linkage Group LG14"/>
</dbReference>
<evidence type="ECO:0000256" key="10">
    <source>
        <dbReference type="ARBA" id="ARBA00022842"/>
    </source>
</evidence>
<dbReference type="Pfam" id="PF20846">
    <property type="entry name" value="PNMA_N"/>
    <property type="match status" value="1"/>
</dbReference>
<keyword evidence="7" id="KW-0064">Aspartyl protease</keyword>
<proteinExistence type="inferred from homology"/>
<gene>
    <name evidence="21" type="ORF">IRJ41_010966</name>
</gene>
<keyword evidence="3" id="KW-0645">Protease</keyword>
<dbReference type="InterPro" id="IPR050951">
    <property type="entry name" value="Retrovirus_Pol_polyprotein"/>
</dbReference>
<dbReference type="Gene3D" id="1.10.340.70">
    <property type="match status" value="1"/>
</dbReference>
<dbReference type="PROSITE" id="PS50158">
    <property type="entry name" value="ZF_CCHC"/>
    <property type="match status" value="1"/>
</dbReference>
<sequence>MQQLREELRGWCKGEALQEEYAVMIVIPDDLETAQIEDTMQSIKCLGRVRVRGRMYKDKLNSFLVLCECKEKIDPKQLPPEVTFAAGTTPWHIIVSSVEATDSGEFSRKVHALFTSSPTESSAPDAIIRAVGEMLEKTGKIGESGGYRRLRVFSGTIPTPAGEEQFEHWIEQAWLMVEESDYPAKEKKRRVIESLRGPALEIIKAVRGADADVSPEEYINALEQAFGSAESGDDLYFAFRLMQQHTGEKLSEFLRRLEHALNKVVQRGGIPGDFRDKVRLEQLLRGAVNADMMLFQLRLRERKSKPPSFLDLLSEIRTEEEYESSRAKLTARVHKACTNVDMEVKHKEVLTLKAELKELKSQFATMVANAQPQTVIDHKSTQDTTGSSWDTQQDGEIAALKRQVKSLQQKVANKESRKVDTSALTLNASTARQSSAGKTKQYNETEEYFCYHCGEEGHIATKCQNPENKNLVNQKLIRSNRKMRRGHKGSHSVPEASTTVCSTKKSAVYTDVEKQIPAGLIGPPSTVHLCINGHPCIALLDSGSQVTIVFENWYKKYLSEVPIHPVSGLAVWGLRDSSYPYLGYAVVTVEFPEKITGNSETISVLALICPGPKSPDQTPVILGTNASLFTHLAQLCKESTGTDITHTMGIKVKPTSVMGMTPSSLALDASGGEDDAVGCVKLSGSDPLILPPMSGCCVKGEVEATEPLGHEILMMDASSVTSLPAGVLVQSVVVPITKGTVGTVIGHLFTADPVNPMSVNEGCDKTLDPNLFNFGDSPISEEWKERLQKQLSKTTNVFSSHEWDVGLAKGVEHRIRLSDPRPFRERSRRITPADIDDVRKHLQELHAAGIISESRTPYASPIVIARKRNGAVRMCIDYRTLNTRTVPDQYTTPKIDEALDCLAGSQWFSVLDLRSGYYQIAMANEDKEKTAFICPLGFYQFERMPQGIMGAPKTFQRLMEKAIGDMNLLQVLVYLDDVIVFGRSLEEHEERLLKVLDRLEEAGLKVSLEKCQFCLPHVKYVRHIVSKEGIATDPEKVAAVTSWPQPTNLKALRSFLGFCGYYRRFIANYSAIVRPLTELTKGYAPTQKGKKHVKEKHTAYLKESEPFGERWDQASRNAFNQIIICLTNAPVLAFADPSKPYFLHVDASLTGLGAVLYQEYPEGLRPYHDYLYRAKFTVRTDNNPLTYVLNSAKLNATGHRWLAALATYEFSIQYRPGRNNTDADLLSRKYMDDKVGDWRDIPATGVKTICQRVCLHLSTEASQRCVEQLGAPPESIPEAYAYPTRLELKSLELISKPELIRAQYEDPVLRQAIAAVKERRWSHKVVDPELRITKMSGTEIYQLVLPAKFRATVLQAMHDDLGHLGSERITDLLRSRFYWPKMAIHVQEYVKNCGPCVTRKSPCQRAAPLQQIASSGPMDLVCIDFLAVEPDSKGISNVLVVTDHFTRYAQALPSKNQKALTVAKILVEKYFIHYGLPVRIHSDQGRDFESRLIKDMLSLLGIKKSRTSPYHPQSDPQPERFNRTLLAMLGTLNAEKKRNWSQQIPYLVHAYNSTRNDATGYSPYFLMFGREARLLVDICFGTSPDGMCDKTHSQYVAKLKEDMKCAYRLAAEEADKVHQRNKRSYDKRVVFQAVDSGDRVLIKNLGIKGKHKLQPKWNPVPYIVKRKLPNLPVYQVLPETGKGGVKVLHRDHLLPIGNLVRLPTVEALENKPVKRKKHQIGKRKTSSTLPTTINRYLSSSEMSSQSDCEVGQKPYKSYLEGLLQKRRALTKLQEPTAEEEQVIPEAVYMDEDGSSVGSPSVESDDSSPNSPVDENDTEQSGNSSEAMEDISEHIEPIREKRKVNPVIKLTYDKPGKARDQPITIVHRGVVIGKDWEGIPA</sequence>
<name>A0A9W7WKI5_TRIRA</name>
<feature type="compositionally biased region" description="Basic residues" evidence="17">
    <location>
        <begin position="1713"/>
        <end position="1725"/>
    </location>
</feature>
<evidence type="ECO:0000256" key="6">
    <source>
        <dbReference type="ARBA" id="ARBA00022722"/>
    </source>
</evidence>
<dbReference type="GO" id="GO:0004523">
    <property type="term" value="F:RNA-DNA hybrid ribonuclease activity"/>
    <property type="evidence" value="ECO:0007669"/>
    <property type="project" value="UniProtKB-EC"/>
</dbReference>
<dbReference type="GO" id="GO:0003964">
    <property type="term" value="F:RNA-directed DNA polymerase activity"/>
    <property type="evidence" value="ECO:0007669"/>
    <property type="project" value="UniProtKB-KW"/>
</dbReference>
<keyword evidence="5" id="KW-0548">Nucleotidyltransferase</keyword>
<dbReference type="InterPro" id="IPR012337">
    <property type="entry name" value="RNaseH-like_sf"/>
</dbReference>
<dbReference type="InterPro" id="IPR041577">
    <property type="entry name" value="RT_RNaseH_2"/>
</dbReference>
<evidence type="ECO:0000259" key="18">
    <source>
        <dbReference type="PROSITE" id="PS50158"/>
    </source>
</evidence>
<dbReference type="Pfam" id="PF00078">
    <property type="entry name" value="RVT_1"/>
    <property type="match status" value="1"/>
</dbReference>
<feature type="domain" description="Reverse transcriptase" evidence="19">
    <location>
        <begin position="846"/>
        <end position="1032"/>
    </location>
</feature>
<reference evidence="21" key="1">
    <citation type="submission" date="2021-02" db="EMBL/GenBank/DDBJ databases">
        <title>Comparative genomics reveals that relaxation of natural selection precedes convergent phenotypic evolution of cavefish.</title>
        <authorList>
            <person name="Peng Z."/>
        </authorList>
    </citation>
    <scope>NUCLEOTIDE SEQUENCE</scope>
    <source>
        <tissue evidence="21">Muscle</tissue>
    </source>
</reference>
<dbReference type="CDD" id="cd01647">
    <property type="entry name" value="RT_LTR"/>
    <property type="match status" value="1"/>
</dbReference>
<dbReference type="InterPro" id="IPR048271">
    <property type="entry name" value="PNMA_N"/>
</dbReference>
<feature type="region of interest" description="Disordered" evidence="17">
    <location>
        <begin position="1713"/>
        <end position="1732"/>
    </location>
</feature>
<dbReference type="CDD" id="cd09274">
    <property type="entry name" value="RNase_HI_RT_Ty3"/>
    <property type="match status" value="1"/>
</dbReference>
<evidence type="ECO:0000256" key="13">
    <source>
        <dbReference type="ARBA" id="ARBA00022918"/>
    </source>
</evidence>
<dbReference type="EC" id="3.1.26.4" evidence="2"/>
<dbReference type="GO" id="GO:0004190">
    <property type="term" value="F:aspartic-type endopeptidase activity"/>
    <property type="evidence" value="ECO:0007669"/>
    <property type="project" value="UniProtKB-KW"/>
</dbReference>
<feature type="domain" description="Integrase catalytic" evidence="20">
    <location>
        <begin position="1413"/>
        <end position="1571"/>
    </location>
</feature>
<dbReference type="InterPro" id="IPR000477">
    <property type="entry name" value="RT_dom"/>
</dbReference>
<dbReference type="InterPro" id="IPR041588">
    <property type="entry name" value="Integrase_H2C2"/>
</dbReference>
<dbReference type="InterPro" id="IPR001969">
    <property type="entry name" value="Aspartic_peptidase_AS"/>
</dbReference>
<dbReference type="GO" id="GO:0006508">
    <property type="term" value="P:proteolysis"/>
    <property type="evidence" value="ECO:0007669"/>
    <property type="project" value="UniProtKB-KW"/>
</dbReference>
<keyword evidence="8" id="KW-0255">Endonuclease</keyword>
<keyword evidence="12" id="KW-0229">DNA integration</keyword>
<evidence type="ECO:0000256" key="15">
    <source>
        <dbReference type="ARBA" id="ARBA00039658"/>
    </source>
</evidence>
<keyword evidence="16" id="KW-0863">Zinc-finger</keyword>
<evidence type="ECO:0000256" key="8">
    <source>
        <dbReference type="ARBA" id="ARBA00022759"/>
    </source>
</evidence>
<evidence type="ECO:0000256" key="17">
    <source>
        <dbReference type="SAM" id="MobiDB-lite"/>
    </source>
</evidence>
<evidence type="ECO:0000259" key="19">
    <source>
        <dbReference type="PROSITE" id="PS50878"/>
    </source>
</evidence>
<dbReference type="FunFam" id="3.30.70.270:FF:000020">
    <property type="entry name" value="Transposon Tf2-6 polyprotein-like Protein"/>
    <property type="match status" value="1"/>
</dbReference>
<dbReference type="Pfam" id="PF17921">
    <property type="entry name" value="Integrase_H2C2"/>
    <property type="match status" value="1"/>
</dbReference>
<evidence type="ECO:0000313" key="21">
    <source>
        <dbReference type="EMBL" id="KAI7800733.1"/>
    </source>
</evidence>
<dbReference type="PROSITE" id="PS00141">
    <property type="entry name" value="ASP_PROTEASE"/>
    <property type="match status" value="1"/>
</dbReference>
<keyword evidence="16" id="KW-0862">Zinc</keyword>
<evidence type="ECO:0000256" key="2">
    <source>
        <dbReference type="ARBA" id="ARBA00012180"/>
    </source>
</evidence>
<dbReference type="FunFam" id="3.30.420.10:FF:000269">
    <property type="entry name" value="Uncharacterized protein"/>
    <property type="match status" value="1"/>
</dbReference>
<dbReference type="InterPro" id="IPR036397">
    <property type="entry name" value="RNaseH_sf"/>
</dbReference>
<evidence type="ECO:0000256" key="16">
    <source>
        <dbReference type="PROSITE-ProRule" id="PRU00047"/>
    </source>
</evidence>
<dbReference type="InterPro" id="IPR048270">
    <property type="entry name" value="PNMA_C"/>
</dbReference>
<keyword evidence="9" id="KW-0378">Hydrolase</keyword>
<dbReference type="InterPro" id="IPR001584">
    <property type="entry name" value="Integrase_cat-core"/>
</dbReference>
<evidence type="ECO:0000256" key="14">
    <source>
        <dbReference type="ARBA" id="ARBA00023125"/>
    </source>
</evidence>
<dbReference type="Gene3D" id="3.10.10.10">
    <property type="entry name" value="HIV Type 1 Reverse Transcriptase, subunit A, domain 1"/>
    <property type="match status" value="1"/>
</dbReference>
<dbReference type="Gene3D" id="3.30.420.10">
    <property type="entry name" value="Ribonuclease H-like superfamily/Ribonuclease H"/>
    <property type="match status" value="1"/>
</dbReference>
<evidence type="ECO:0000256" key="5">
    <source>
        <dbReference type="ARBA" id="ARBA00022695"/>
    </source>
</evidence>
<dbReference type="PANTHER" id="PTHR37984:SF15">
    <property type="entry name" value="INTEGRASE CATALYTIC DOMAIN-CONTAINING PROTEIN"/>
    <property type="match status" value="1"/>
</dbReference>
<dbReference type="InterPro" id="IPR021109">
    <property type="entry name" value="Peptidase_aspartic_dom_sf"/>
</dbReference>
<evidence type="ECO:0000256" key="9">
    <source>
        <dbReference type="ARBA" id="ARBA00022801"/>
    </source>
</evidence>
<accession>A0A9W7WKI5</accession>
<keyword evidence="14" id="KW-0238">DNA-binding</keyword>
<evidence type="ECO:0000256" key="4">
    <source>
        <dbReference type="ARBA" id="ARBA00022679"/>
    </source>
</evidence>
<keyword evidence="10" id="KW-0460">Magnesium</keyword>
<dbReference type="FunFam" id="3.10.10.10:FF:000004">
    <property type="entry name" value="Uncharacterized protein"/>
    <property type="match status" value="1"/>
</dbReference>
<feature type="compositionally biased region" description="Polar residues" evidence="17">
    <location>
        <begin position="1795"/>
        <end position="1825"/>
    </location>
</feature>
<dbReference type="EMBL" id="JAFHDT010000014">
    <property type="protein sequence ID" value="KAI7800733.1"/>
    <property type="molecule type" value="Genomic_DNA"/>
</dbReference>
<organism evidence="21 22">
    <name type="scientific">Triplophysa rosa</name>
    <name type="common">Cave loach</name>
    <dbReference type="NCBI Taxonomy" id="992332"/>
    <lineage>
        <taxon>Eukaryota</taxon>
        <taxon>Metazoa</taxon>
        <taxon>Chordata</taxon>
        <taxon>Craniata</taxon>
        <taxon>Vertebrata</taxon>
        <taxon>Euteleostomi</taxon>
        <taxon>Actinopterygii</taxon>
        <taxon>Neopterygii</taxon>
        <taxon>Teleostei</taxon>
        <taxon>Ostariophysi</taxon>
        <taxon>Cypriniformes</taxon>
        <taxon>Nemacheilidae</taxon>
        <taxon>Triplophysa</taxon>
    </lineage>
</organism>
<dbReference type="GO" id="GO:0003677">
    <property type="term" value="F:DNA binding"/>
    <property type="evidence" value="ECO:0007669"/>
    <property type="project" value="UniProtKB-KW"/>
</dbReference>
<evidence type="ECO:0000256" key="11">
    <source>
        <dbReference type="ARBA" id="ARBA00022884"/>
    </source>
</evidence>
<dbReference type="InterPro" id="IPR036875">
    <property type="entry name" value="Znf_CCHC_sf"/>
</dbReference>
<protein>
    <recommendedName>
        <fullName evidence="15">Gypsy retrotransposon integrase-like protein 1</fullName>
        <ecNumber evidence="2">3.1.26.4</ecNumber>
    </recommendedName>
</protein>
<dbReference type="Pfam" id="PF17919">
    <property type="entry name" value="RT_RNaseH_2"/>
    <property type="match status" value="1"/>
</dbReference>
<evidence type="ECO:0000256" key="3">
    <source>
        <dbReference type="ARBA" id="ARBA00022670"/>
    </source>
</evidence>
<dbReference type="CDD" id="cd00303">
    <property type="entry name" value="retropepsin_like"/>
    <property type="match status" value="1"/>
</dbReference>
<dbReference type="InterPro" id="IPR043128">
    <property type="entry name" value="Rev_trsase/Diguanyl_cyclase"/>
</dbReference>
<dbReference type="SUPFAM" id="SSF56672">
    <property type="entry name" value="DNA/RNA polymerases"/>
    <property type="match status" value="1"/>
</dbReference>
<evidence type="ECO:0000259" key="20">
    <source>
        <dbReference type="PROSITE" id="PS50994"/>
    </source>
</evidence>
<dbReference type="SMART" id="SM00343">
    <property type="entry name" value="ZnF_C2HC"/>
    <property type="match status" value="1"/>
</dbReference>
<dbReference type="InterPro" id="IPR001878">
    <property type="entry name" value="Znf_CCHC"/>
</dbReference>
<dbReference type="SUPFAM" id="SSF57756">
    <property type="entry name" value="Retrovirus zinc finger-like domains"/>
    <property type="match status" value="1"/>
</dbReference>
<dbReference type="GO" id="GO:0015074">
    <property type="term" value="P:DNA integration"/>
    <property type="evidence" value="ECO:0007669"/>
    <property type="project" value="UniProtKB-KW"/>
</dbReference>
<comment type="caution">
    <text evidence="21">The sequence shown here is derived from an EMBL/GenBank/DDBJ whole genome shotgun (WGS) entry which is preliminary data.</text>
</comment>
<dbReference type="Pfam" id="PF14893">
    <property type="entry name" value="PNMA"/>
    <property type="match status" value="1"/>
</dbReference>
<dbReference type="InterPro" id="IPR043502">
    <property type="entry name" value="DNA/RNA_pol_sf"/>
</dbReference>
<keyword evidence="11" id="KW-0694">RNA-binding</keyword>
<keyword evidence="6" id="KW-0540">Nuclease</keyword>
<evidence type="ECO:0000256" key="1">
    <source>
        <dbReference type="ARBA" id="ARBA00010879"/>
    </source>
</evidence>
<comment type="similarity">
    <text evidence="1">Belongs to the beta type-B retroviral polymerase family. HERV class-II K(HML-2) pol subfamily.</text>
</comment>
<feature type="domain" description="CCHC-type" evidence="18">
    <location>
        <begin position="450"/>
        <end position="465"/>
    </location>
</feature>
<dbReference type="Gene3D" id="3.30.70.270">
    <property type="match status" value="2"/>
</dbReference>
<dbReference type="FunFam" id="1.10.340.70:FF:000001">
    <property type="entry name" value="Retrovirus-related Pol polyprotein from transposon gypsy-like Protein"/>
    <property type="match status" value="1"/>
</dbReference>
<dbReference type="SUPFAM" id="SSF50630">
    <property type="entry name" value="Acid proteases"/>
    <property type="match status" value="1"/>
</dbReference>
<dbReference type="PROSITE" id="PS50994">
    <property type="entry name" value="INTEGRASE"/>
    <property type="match status" value="1"/>
</dbReference>
<feature type="region of interest" description="Disordered" evidence="17">
    <location>
        <begin position="1771"/>
        <end position="1843"/>
    </location>
</feature>
<dbReference type="GO" id="GO:0003723">
    <property type="term" value="F:RNA binding"/>
    <property type="evidence" value="ECO:0007669"/>
    <property type="project" value="UniProtKB-KW"/>
</dbReference>
<evidence type="ECO:0000313" key="22">
    <source>
        <dbReference type="Proteomes" id="UP001059041"/>
    </source>
</evidence>
<dbReference type="Pfam" id="PF00665">
    <property type="entry name" value="rve"/>
    <property type="match status" value="1"/>
</dbReference>
<feature type="compositionally biased region" description="Acidic residues" evidence="17">
    <location>
        <begin position="1776"/>
        <end position="1793"/>
    </location>
</feature>
<keyword evidence="4" id="KW-0808">Transferase</keyword>
<evidence type="ECO:0000256" key="12">
    <source>
        <dbReference type="ARBA" id="ARBA00022908"/>
    </source>
</evidence>
<dbReference type="Gene3D" id="4.10.60.10">
    <property type="entry name" value="Zinc finger, CCHC-type"/>
    <property type="match status" value="1"/>
</dbReference>
<dbReference type="PROSITE" id="PS50878">
    <property type="entry name" value="RT_POL"/>
    <property type="match status" value="1"/>
</dbReference>
<dbReference type="GO" id="GO:0008270">
    <property type="term" value="F:zinc ion binding"/>
    <property type="evidence" value="ECO:0007669"/>
    <property type="project" value="UniProtKB-KW"/>
</dbReference>
<keyword evidence="22" id="KW-1185">Reference proteome</keyword>
<evidence type="ECO:0000256" key="7">
    <source>
        <dbReference type="ARBA" id="ARBA00022750"/>
    </source>
</evidence>
<keyword evidence="13" id="KW-0695">RNA-directed DNA polymerase</keyword>
<keyword evidence="16" id="KW-0479">Metal-binding</keyword>
<dbReference type="SUPFAM" id="SSF53098">
    <property type="entry name" value="Ribonuclease H-like"/>
    <property type="match status" value="1"/>
</dbReference>
<dbReference type="PANTHER" id="PTHR37984">
    <property type="entry name" value="PROTEIN CBG26694"/>
    <property type="match status" value="1"/>
</dbReference>